<dbReference type="Pfam" id="PF14432">
    <property type="entry name" value="DYW_deaminase"/>
    <property type="match status" value="1"/>
</dbReference>
<feature type="repeat" description="PPR" evidence="3">
    <location>
        <begin position="189"/>
        <end position="223"/>
    </location>
</feature>
<evidence type="ECO:0000256" key="2">
    <source>
        <dbReference type="ARBA" id="ARBA00022737"/>
    </source>
</evidence>
<dbReference type="Pfam" id="PF01535">
    <property type="entry name" value="PPR"/>
    <property type="match status" value="6"/>
</dbReference>
<keyword evidence="2" id="KW-0677">Repeat</keyword>
<dbReference type="EMBL" id="JBCGBO010000007">
    <property type="protein sequence ID" value="KAK9189105.1"/>
    <property type="molecule type" value="Genomic_DNA"/>
</dbReference>
<dbReference type="GO" id="GO:0009451">
    <property type="term" value="P:RNA modification"/>
    <property type="evidence" value="ECO:0007669"/>
    <property type="project" value="InterPro"/>
</dbReference>
<dbReference type="Pfam" id="PF20431">
    <property type="entry name" value="E_motif"/>
    <property type="match status" value="1"/>
</dbReference>
<dbReference type="GO" id="GO:0003723">
    <property type="term" value="F:RNA binding"/>
    <property type="evidence" value="ECO:0007669"/>
    <property type="project" value="InterPro"/>
</dbReference>
<comment type="caution">
    <text evidence="5">The sequence shown here is derived from an EMBL/GenBank/DDBJ whole genome shotgun (WGS) entry which is preliminary data.</text>
</comment>
<dbReference type="PROSITE" id="PS51375">
    <property type="entry name" value="PPR"/>
    <property type="match status" value="3"/>
</dbReference>
<keyword evidence="6" id="KW-1185">Reference proteome</keyword>
<dbReference type="Gene3D" id="1.25.40.10">
    <property type="entry name" value="Tetratricopeptide repeat domain"/>
    <property type="match status" value="3"/>
</dbReference>
<dbReference type="FunFam" id="1.25.40.10:FF:000404">
    <property type="entry name" value="Pentatricopeptide repeat-containing protein chloroplastic"/>
    <property type="match status" value="1"/>
</dbReference>
<evidence type="ECO:0000259" key="4">
    <source>
        <dbReference type="Pfam" id="PF14432"/>
    </source>
</evidence>
<dbReference type="Pfam" id="PF13041">
    <property type="entry name" value="PPR_2"/>
    <property type="match status" value="1"/>
</dbReference>
<proteinExistence type="inferred from homology"/>
<dbReference type="SUPFAM" id="SSF48452">
    <property type="entry name" value="TPR-like"/>
    <property type="match status" value="1"/>
</dbReference>
<evidence type="ECO:0000313" key="6">
    <source>
        <dbReference type="Proteomes" id="UP001428341"/>
    </source>
</evidence>
<feature type="domain" description="DYW" evidence="4">
    <location>
        <begin position="505"/>
        <end position="598"/>
    </location>
</feature>
<evidence type="ECO:0000256" key="1">
    <source>
        <dbReference type="ARBA" id="ARBA00006643"/>
    </source>
</evidence>
<dbReference type="InterPro" id="IPR032867">
    <property type="entry name" value="DYW_dom"/>
</dbReference>
<protein>
    <recommendedName>
        <fullName evidence="4">DYW domain-containing protein</fullName>
    </recommendedName>
</protein>
<dbReference type="NCBIfam" id="TIGR00756">
    <property type="entry name" value="PPR"/>
    <property type="match status" value="3"/>
</dbReference>
<evidence type="ECO:0000256" key="3">
    <source>
        <dbReference type="PROSITE-ProRule" id="PRU00708"/>
    </source>
</evidence>
<sequence>MATTPSPPITQSPPPKLCTNTPNALSLLPRCTSLRGLKQIHAVTFKTHLQNDLNVLTKLINFCTQNPTTSSMEHAHLLFDRIPEPDIVLFNTMARGYSRSKTPIRAIFLFVELLNSGLLPDDYSFPSLLKACACVGAEALEEGKQLHCFAIKLGLNSNLYVCTTLINLYAECSDVDAARRIFENISEPCVVSYNAIITAYARSSRPNEALSLFRELQERNLKPTDVTMLSALSSCALLGSLDLGKWIHEYIKKYGLDKYVKVKTALIDMYAKCGRLDDAVSVFDNMSGKDTQAWSAMIVAYATHGQGHKSILMFEEMMKAQVSPDEITFLGLLYACSHTGLVDEGWNYFYSMRDKYGIVPGIKHYGCMVDLLGRAGRLDEAYRFIDELPIKSTPILWRTLLSSCSSHNNLELAKQVIERIFELDDSHGGDYVILSNLCARAGRWEDVDYLRKLMKDRGVLKVPGCSSIEVNNVVREFFSGDGVHSYSTDLQKALDELVKELKMVGYVPDTSLVHHGDMEDEEKEIALRYHSEKLAITFGLLNTPPGTTIRVVKNLRVCGDCHAAAKLIALIFNRQIVLRDVQRFHHFKDGKCSCGDFWLCLCPVPFENVEECANGEPTQDSPQREGEEDDVDFFNLHQIQSLIAVHSVTKIKVAAVCYTTTGKPEPMSAFMGLGPIPIMPRGQNPVYLQQYTCAFSFTLLLDAVDRGRENECKRLYCSIDAFHGMKRNQKCNEC</sequence>
<comment type="similarity">
    <text evidence="1">Belongs to the PPR family. PCMP-H subfamily.</text>
</comment>
<name>A0AAP0LXD3_9ROSI</name>
<dbReference type="InterPro" id="IPR002885">
    <property type="entry name" value="PPR_rpt"/>
</dbReference>
<evidence type="ECO:0000313" key="5">
    <source>
        <dbReference type="EMBL" id="KAK9189105.1"/>
    </source>
</evidence>
<dbReference type="GO" id="GO:0008270">
    <property type="term" value="F:zinc ion binding"/>
    <property type="evidence" value="ECO:0007669"/>
    <property type="project" value="InterPro"/>
</dbReference>
<dbReference type="InterPro" id="IPR046848">
    <property type="entry name" value="E_motif"/>
</dbReference>
<reference evidence="5 6" key="1">
    <citation type="submission" date="2024-05" db="EMBL/GenBank/DDBJ databases">
        <title>Haplotype-resolved chromosome-level genome assembly of Huyou (Citrus changshanensis).</title>
        <authorList>
            <person name="Miao C."/>
            <person name="Chen W."/>
            <person name="Wu Y."/>
            <person name="Wang L."/>
            <person name="Zhao S."/>
            <person name="Grierson D."/>
            <person name="Xu C."/>
            <person name="Chen K."/>
        </authorList>
    </citation>
    <scope>NUCLEOTIDE SEQUENCE [LARGE SCALE GENOMIC DNA]</scope>
    <source>
        <strain evidence="5">01-14</strain>
        <tissue evidence="5">Leaf</tissue>
    </source>
</reference>
<dbReference type="PANTHER" id="PTHR47926">
    <property type="entry name" value="PENTATRICOPEPTIDE REPEAT-CONTAINING PROTEIN"/>
    <property type="match status" value="1"/>
</dbReference>
<dbReference type="Proteomes" id="UP001428341">
    <property type="component" value="Unassembled WGS sequence"/>
</dbReference>
<dbReference type="PANTHER" id="PTHR47926:SF488">
    <property type="entry name" value="DYW DOMAIN-CONTAINING PROTEIN"/>
    <property type="match status" value="1"/>
</dbReference>
<dbReference type="InterPro" id="IPR011990">
    <property type="entry name" value="TPR-like_helical_dom_sf"/>
</dbReference>
<accession>A0AAP0LXD3</accession>
<organism evidence="5 6">
    <name type="scientific">Citrus x changshan-huyou</name>
    <dbReference type="NCBI Taxonomy" id="2935761"/>
    <lineage>
        <taxon>Eukaryota</taxon>
        <taxon>Viridiplantae</taxon>
        <taxon>Streptophyta</taxon>
        <taxon>Embryophyta</taxon>
        <taxon>Tracheophyta</taxon>
        <taxon>Spermatophyta</taxon>
        <taxon>Magnoliopsida</taxon>
        <taxon>eudicotyledons</taxon>
        <taxon>Gunneridae</taxon>
        <taxon>Pentapetalae</taxon>
        <taxon>rosids</taxon>
        <taxon>malvids</taxon>
        <taxon>Sapindales</taxon>
        <taxon>Rutaceae</taxon>
        <taxon>Aurantioideae</taxon>
        <taxon>Citrus</taxon>
    </lineage>
</organism>
<feature type="repeat" description="PPR" evidence="3">
    <location>
        <begin position="290"/>
        <end position="324"/>
    </location>
</feature>
<dbReference type="AlphaFoldDB" id="A0AAP0LXD3"/>
<gene>
    <name evidence="5" type="ORF">WN944_020511</name>
</gene>
<dbReference type="InterPro" id="IPR046960">
    <property type="entry name" value="PPR_At4g14850-like_plant"/>
</dbReference>
<dbReference type="FunFam" id="1.25.40.10:FF:000427">
    <property type="entry name" value="Pentatricopeptide repeat-containing protein chloroplastic"/>
    <property type="match status" value="1"/>
</dbReference>
<feature type="repeat" description="PPR" evidence="3">
    <location>
        <begin position="86"/>
        <end position="120"/>
    </location>
</feature>